<keyword evidence="2" id="KW-0238">DNA-binding</keyword>
<dbReference type="AlphaFoldDB" id="A0A7J6VST4"/>
<dbReference type="InterPro" id="IPR036093">
    <property type="entry name" value="NAC_dom_sf"/>
</dbReference>
<proteinExistence type="predicted"/>
<evidence type="ECO:0000313" key="7">
    <source>
        <dbReference type="Proteomes" id="UP000554482"/>
    </source>
</evidence>
<keyword evidence="4" id="KW-0539">Nucleus</keyword>
<evidence type="ECO:0000256" key="2">
    <source>
        <dbReference type="ARBA" id="ARBA00023125"/>
    </source>
</evidence>
<protein>
    <recommendedName>
        <fullName evidence="5">NAC domain-containing protein</fullName>
    </recommendedName>
</protein>
<keyword evidence="1" id="KW-0805">Transcription regulation</keyword>
<reference evidence="6 7" key="1">
    <citation type="submission" date="2020-06" db="EMBL/GenBank/DDBJ databases">
        <title>Transcriptomic and genomic resources for Thalictrum thalictroides and T. hernandezii: Facilitating candidate gene discovery in an emerging model plant lineage.</title>
        <authorList>
            <person name="Arias T."/>
            <person name="Riano-Pachon D.M."/>
            <person name="Di Stilio V.S."/>
        </authorList>
    </citation>
    <scope>NUCLEOTIDE SEQUENCE [LARGE SCALE GENOMIC DNA]</scope>
    <source>
        <strain evidence="7">cv. WT478/WT964</strain>
        <tissue evidence="6">Leaves</tissue>
    </source>
</reference>
<dbReference type="Pfam" id="PF02365">
    <property type="entry name" value="NAM"/>
    <property type="match status" value="1"/>
</dbReference>
<comment type="caution">
    <text evidence="6">The sequence shown here is derived from an EMBL/GenBank/DDBJ whole genome shotgun (WGS) entry which is preliminary data.</text>
</comment>
<dbReference type="InterPro" id="IPR003441">
    <property type="entry name" value="NAC-dom"/>
</dbReference>
<dbReference type="Proteomes" id="UP000554482">
    <property type="component" value="Unassembled WGS sequence"/>
</dbReference>
<organism evidence="6 7">
    <name type="scientific">Thalictrum thalictroides</name>
    <name type="common">Rue-anemone</name>
    <name type="synonym">Anemone thalictroides</name>
    <dbReference type="NCBI Taxonomy" id="46969"/>
    <lineage>
        <taxon>Eukaryota</taxon>
        <taxon>Viridiplantae</taxon>
        <taxon>Streptophyta</taxon>
        <taxon>Embryophyta</taxon>
        <taxon>Tracheophyta</taxon>
        <taxon>Spermatophyta</taxon>
        <taxon>Magnoliopsida</taxon>
        <taxon>Ranunculales</taxon>
        <taxon>Ranunculaceae</taxon>
        <taxon>Thalictroideae</taxon>
        <taxon>Thalictrum</taxon>
    </lineage>
</organism>
<evidence type="ECO:0000313" key="6">
    <source>
        <dbReference type="EMBL" id="KAF5187953.1"/>
    </source>
</evidence>
<keyword evidence="3" id="KW-0804">Transcription</keyword>
<evidence type="ECO:0000256" key="1">
    <source>
        <dbReference type="ARBA" id="ARBA00023015"/>
    </source>
</evidence>
<feature type="domain" description="NAC" evidence="5">
    <location>
        <begin position="20"/>
        <end position="104"/>
    </location>
</feature>
<gene>
    <name evidence="6" type="ORF">FRX31_022461</name>
</gene>
<dbReference type="GO" id="GO:0006355">
    <property type="term" value="P:regulation of DNA-templated transcription"/>
    <property type="evidence" value="ECO:0007669"/>
    <property type="project" value="InterPro"/>
</dbReference>
<dbReference type="SUPFAM" id="SSF101941">
    <property type="entry name" value="NAC domain"/>
    <property type="match status" value="1"/>
</dbReference>
<dbReference type="EMBL" id="JABWDY010027348">
    <property type="protein sequence ID" value="KAF5187953.1"/>
    <property type="molecule type" value="Genomic_DNA"/>
</dbReference>
<dbReference type="GO" id="GO:0003677">
    <property type="term" value="F:DNA binding"/>
    <property type="evidence" value="ECO:0007669"/>
    <property type="project" value="UniProtKB-KW"/>
</dbReference>
<evidence type="ECO:0000259" key="5">
    <source>
        <dbReference type="Pfam" id="PF02365"/>
    </source>
</evidence>
<name>A0A7J6VST4_THATH</name>
<accession>A0A7J6VST4</accession>
<evidence type="ECO:0000256" key="4">
    <source>
        <dbReference type="ARBA" id="ARBA00023242"/>
    </source>
</evidence>
<sequence length="266" mass="30494">MAVVVNVAGNDDDMPRFDRAFQPSDEQCINILIAKFQNPLRYKYQVTNFNIYSVNPEQIILRSDDLGYFYTPRVKRTETTTTNRPNREAGEAGRWPVGEACKMIFLSKNGNFRRVWEKFISDPRMANNYVSTSSRNENNERVFKVYVVNGSIGMKEEDKAKIIAEWMEGLMERMRVVRGMSIFDHEAVKVGKEVSLIKKKSFSFAKALIINGDQLTEELDEDYALFLATYAEDMELSWSVLCRGIAVVWVLSRQAKFEGSGQVTST</sequence>
<keyword evidence="7" id="KW-1185">Reference proteome</keyword>
<evidence type="ECO:0000256" key="3">
    <source>
        <dbReference type="ARBA" id="ARBA00023163"/>
    </source>
</evidence>